<proteinExistence type="predicted"/>
<organism evidence="3 4">
    <name type="scientific">Collybia nuda</name>
    <dbReference type="NCBI Taxonomy" id="64659"/>
    <lineage>
        <taxon>Eukaryota</taxon>
        <taxon>Fungi</taxon>
        <taxon>Dikarya</taxon>
        <taxon>Basidiomycota</taxon>
        <taxon>Agaricomycotina</taxon>
        <taxon>Agaricomycetes</taxon>
        <taxon>Agaricomycetidae</taxon>
        <taxon>Agaricales</taxon>
        <taxon>Tricholomatineae</taxon>
        <taxon>Clitocybaceae</taxon>
        <taxon>Collybia</taxon>
    </lineage>
</organism>
<evidence type="ECO:0000313" key="4">
    <source>
        <dbReference type="Proteomes" id="UP000807353"/>
    </source>
</evidence>
<dbReference type="Pfam" id="PF12937">
    <property type="entry name" value="F-box-like"/>
    <property type="match status" value="1"/>
</dbReference>
<evidence type="ECO:0000256" key="1">
    <source>
        <dbReference type="SAM" id="MobiDB-lite"/>
    </source>
</evidence>
<gene>
    <name evidence="3" type="ORF">BDZ94DRAFT_280124</name>
</gene>
<evidence type="ECO:0000313" key="3">
    <source>
        <dbReference type="EMBL" id="KAF9465968.1"/>
    </source>
</evidence>
<comment type="caution">
    <text evidence="3">The sequence shown here is derived from an EMBL/GenBank/DDBJ whole genome shotgun (WGS) entry which is preliminary data.</text>
</comment>
<sequence>MSQLGIHHTSTRARPSVPTSREFGANVEAARIVDEELESLEAQIRDIKVHRNTLVLIARLPPEILSTVFLILRDVPPSLLPQGTGMEWMAVSCVCTHWRQVALNCPDLWSHIDIRRNSAFVEAFLERSKQVPLIFSAKITHSSQKDVGISLTNMCRMRRLFLFSQTHLLNASLLNTLETHPAPLLEQFSLGWPTKETSTPAKTLTSLFGGIHPVLRKLRLIRCNISWNFPPFTTLVDLFIEGAPSRDAHCPSVAQLISILQNTPCLENLNIVGTIPSPPADVAPSTSVLLPHLAVMGLRSGIRQCIELLGHMSYPAASVIHIDSLGVGSYTLEEASEIVHRVLNSERLIGTRPPIQYLRVRSPISFDYGDGLLTVEAWDSLDNLRDEPFTVPRIELAVYMSTDDSTLLTEVDHIGFWDALPLEGLHTLDIIDLDVQEPLWLRLFGRLEGLTILKFKPLLDDGPTSILEASTFPPFITNEGHDQNISQEFPGVYLPALRELSISEWNFKLSSVGSEQTSILLNYLARFLMTRENLGAGIEALNINSCRNLSWDAVEELKKLVPNIHWDVLVAMSEDEEDDS</sequence>
<keyword evidence="4" id="KW-1185">Reference proteome</keyword>
<feature type="domain" description="F-box" evidence="2">
    <location>
        <begin position="57"/>
        <end position="115"/>
    </location>
</feature>
<dbReference type="InterPro" id="IPR036047">
    <property type="entry name" value="F-box-like_dom_sf"/>
</dbReference>
<dbReference type="SUPFAM" id="SSF52047">
    <property type="entry name" value="RNI-like"/>
    <property type="match status" value="1"/>
</dbReference>
<dbReference type="Gene3D" id="1.20.1280.50">
    <property type="match status" value="1"/>
</dbReference>
<dbReference type="SUPFAM" id="SSF81383">
    <property type="entry name" value="F-box domain"/>
    <property type="match status" value="1"/>
</dbReference>
<dbReference type="Proteomes" id="UP000807353">
    <property type="component" value="Unassembled WGS sequence"/>
</dbReference>
<dbReference type="EMBL" id="MU150244">
    <property type="protein sequence ID" value="KAF9465968.1"/>
    <property type="molecule type" value="Genomic_DNA"/>
</dbReference>
<name>A0A9P6CMR2_9AGAR</name>
<protein>
    <recommendedName>
        <fullName evidence="2">F-box domain-containing protein</fullName>
    </recommendedName>
</protein>
<dbReference type="AlphaFoldDB" id="A0A9P6CMR2"/>
<reference evidence="3" key="1">
    <citation type="submission" date="2020-11" db="EMBL/GenBank/DDBJ databases">
        <authorList>
            <consortium name="DOE Joint Genome Institute"/>
            <person name="Ahrendt S."/>
            <person name="Riley R."/>
            <person name="Andreopoulos W."/>
            <person name="Labutti K."/>
            <person name="Pangilinan J."/>
            <person name="Ruiz-Duenas F.J."/>
            <person name="Barrasa J.M."/>
            <person name="Sanchez-Garcia M."/>
            <person name="Camarero S."/>
            <person name="Miyauchi S."/>
            <person name="Serrano A."/>
            <person name="Linde D."/>
            <person name="Babiker R."/>
            <person name="Drula E."/>
            <person name="Ayuso-Fernandez I."/>
            <person name="Pacheco R."/>
            <person name="Padilla G."/>
            <person name="Ferreira P."/>
            <person name="Barriuso J."/>
            <person name="Kellner H."/>
            <person name="Castanera R."/>
            <person name="Alfaro M."/>
            <person name="Ramirez L."/>
            <person name="Pisabarro A.G."/>
            <person name="Kuo A."/>
            <person name="Tritt A."/>
            <person name="Lipzen A."/>
            <person name="He G."/>
            <person name="Yan M."/>
            <person name="Ng V."/>
            <person name="Cullen D."/>
            <person name="Martin F."/>
            <person name="Rosso M.-N."/>
            <person name="Henrissat B."/>
            <person name="Hibbett D."/>
            <person name="Martinez A.T."/>
            <person name="Grigoriev I.V."/>
        </authorList>
    </citation>
    <scope>NUCLEOTIDE SEQUENCE</scope>
    <source>
        <strain evidence="3">CBS 247.69</strain>
    </source>
</reference>
<evidence type="ECO:0000259" key="2">
    <source>
        <dbReference type="Pfam" id="PF12937"/>
    </source>
</evidence>
<accession>A0A9P6CMR2</accession>
<dbReference type="InterPro" id="IPR001810">
    <property type="entry name" value="F-box_dom"/>
</dbReference>
<feature type="region of interest" description="Disordered" evidence="1">
    <location>
        <begin position="1"/>
        <end position="20"/>
    </location>
</feature>
<dbReference type="OrthoDB" id="3172239at2759"/>